<dbReference type="InterPro" id="IPR042100">
    <property type="entry name" value="Bug_dom1"/>
</dbReference>
<dbReference type="Gene3D" id="3.40.190.10">
    <property type="entry name" value="Periplasmic binding protein-like II"/>
    <property type="match status" value="1"/>
</dbReference>
<dbReference type="PANTHER" id="PTHR42928:SF5">
    <property type="entry name" value="BLR1237 PROTEIN"/>
    <property type="match status" value="1"/>
</dbReference>
<evidence type="ECO:0000256" key="1">
    <source>
        <dbReference type="ARBA" id="ARBA00006987"/>
    </source>
</evidence>
<reference evidence="3" key="1">
    <citation type="submission" date="2020-01" db="EMBL/GenBank/DDBJ databases">
        <authorList>
            <person name="Rat A."/>
        </authorList>
    </citation>
    <scope>NUCLEOTIDE SEQUENCE</scope>
    <source>
        <strain evidence="3">LMG 28251</strain>
    </source>
</reference>
<proteinExistence type="inferred from homology"/>
<comment type="similarity">
    <text evidence="1">Belongs to the UPF0065 (bug) family.</text>
</comment>
<dbReference type="PIRSF" id="PIRSF017082">
    <property type="entry name" value="YflP"/>
    <property type="match status" value="1"/>
</dbReference>
<feature type="chain" id="PRO_5042281536" evidence="2">
    <location>
        <begin position="22"/>
        <end position="320"/>
    </location>
</feature>
<name>A0AAF1JYW7_9PROT</name>
<dbReference type="AlphaFoldDB" id="A0AAF1JYW7"/>
<feature type="signal peptide" evidence="2">
    <location>
        <begin position="1"/>
        <end position="21"/>
    </location>
</feature>
<reference evidence="3" key="2">
    <citation type="journal article" date="2021" name="Syst. Appl. Microbiol.">
        <title>Roseomonas hellenica sp. nov., isolated from roots of wild-growing Alkanna tinctoria.</title>
        <authorList>
            <person name="Rat A."/>
            <person name="Naranjo H.D."/>
            <person name="Lebbe L."/>
            <person name="Cnockaert M."/>
            <person name="Krigas N."/>
            <person name="Grigoriadou K."/>
            <person name="Maloupa E."/>
            <person name="Willems A."/>
        </authorList>
    </citation>
    <scope>NUCLEOTIDE SEQUENCE</scope>
    <source>
        <strain evidence="3">LMG 28251</strain>
    </source>
</reference>
<dbReference type="EMBL" id="JAAEDH010000030">
    <property type="protein sequence ID" value="MBR0657289.1"/>
    <property type="molecule type" value="Genomic_DNA"/>
</dbReference>
<dbReference type="SUPFAM" id="SSF53850">
    <property type="entry name" value="Periplasmic binding protein-like II"/>
    <property type="match status" value="1"/>
</dbReference>
<dbReference type="PANTHER" id="PTHR42928">
    <property type="entry name" value="TRICARBOXYLATE-BINDING PROTEIN"/>
    <property type="match status" value="1"/>
</dbReference>
<dbReference type="Gene3D" id="3.40.190.150">
    <property type="entry name" value="Bordetella uptake gene, domain 1"/>
    <property type="match status" value="1"/>
</dbReference>
<organism evidence="3 4">
    <name type="scientific">Plastoroseomonas arctica</name>
    <dbReference type="NCBI Taxonomy" id="1509237"/>
    <lineage>
        <taxon>Bacteria</taxon>
        <taxon>Pseudomonadati</taxon>
        <taxon>Pseudomonadota</taxon>
        <taxon>Alphaproteobacteria</taxon>
        <taxon>Acetobacterales</taxon>
        <taxon>Acetobacteraceae</taxon>
        <taxon>Plastoroseomonas</taxon>
    </lineage>
</organism>
<accession>A0AAF1JYW7</accession>
<dbReference type="Proteomes" id="UP001196068">
    <property type="component" value="Unassembled WGS sequence"/>
</dbReference>
<dbReference type="Pfam" id="PF03401">
    <property type="entry name" value="TctC"/>
    <property type="match status" value="1"/>
</dbReference>
<evidence type="ECO:0000313" key="4">
    <source>
        <dbReference type="Proteomes" id="UP001196068"/>
    </source>
</evidence>
<dbReference type="RefSeq" id="WP_211876155.1">
    <property type="nucleotide sequence ID" value="NZ_JAAEDH010000030.1"/>
</dbReference>
<evidence type="ECO:0000256" key="2">
    <source>
        <dbReference type="SAM" id="SignalP"/>
    </source>
</evidence>
<sequence>MISRRALPALLAIAGAGSARAQGFPDRPVRVVVPFPPGGITDIMARLLAERLGAEWQKPVIVENRAGGNALIGADAVAKAAPDGHTLLAMTMAHTVNVALFPNAPYDFQRDLAAISVLGSLPLVVTVAENHPARDLAGLAAMTRERSVSCASSGAGSPPNLGLELFRREARSGANLLHVPYRGGAPAVTDLLAGHVEMIVANLPEVIAQLRGGRLRALAVTAPARHALLPGVPTTAEAGMPGLLIGNWTGLMVQAGTPEPVQAAIEAAVLLAIADPGLRQRAAEGGFDMLGWDRARSVRYMREEVARWGAVVAEAGLRPD</sequence>
<protein>
    <submittedName>
        <fullName evidence="3">Tripartite tricarboxylate transporter substrate binding protein</fullName>
    </submittedName>
</protein>
<gene>
    <name evidence="3" type="ORF">GXW79_19590</name>
</gene>
<dbReference type="InterPro" id="IPR005064">
    <property type="entry name" value="BUG"/>
</dbReference>
<keyword evidence="2" id="KW-0732">Signal</keyword>
<comment type="caution">
    <text evidence="3">The sequence shown here is derived from an EMBL/GenBank/DDBJ whole genome shotgun (WGS) entry which is preliminary data.</text>
</comment>
<keyword evidence="4" id="KW-1185">Reference proteome</keyword>
<evidence type="ECO:0000313" key="3">
    <source>
        <dbReference type="EMBL" id="MBR0657289.1"/>
    </source>
</evidence>